<proteinExistence type="predicted"/>
<reference evidence="2 3" key="1">
    <citation type="submission" date="2020-01" db="EMBL/GenBank/DDBJ databases">
        <title>Insect and environment-associated Actinomycetes.</title>
        <authorList>
            <person name="Currrie C."/>
            <person name="Chevrette M."/>
            <person name="Carlson C."/>
            <person name="Stubbendieck R."/>
            <person name="Wendt-Pienkowski E."/>
        </authorList>
    </citation>
    <scope>NUCLEOTIDE SEQUENCE [LARGE SCALE GENOMIC DNA]</scope>
    <source>
        <strain evidence="2 3">SID14172</strain>
    </source>
</reference>
<evidence type="ECO:0000313" key="3">
    <source>
        <dbReference type="Proteomes" id="UP000469545"/>
    </source>
</evidence>
<accession>A0A6N9UP45</accession>
<feature type="region of interest" description="Disordered" evidence="1">
    <location>
        <begin position="1"/>
        <end position="70"/>
    </location>
</feature>
<dbReference type="Proteomes" id="UP000469545">
    <property type="component" value="Unassembled WGS sequence"/>
</dbReference>
<feature type="compositionally biased region" description="Basic and acidic residues" evidence="1">
    <location>
        <begin position="60"/>
        <end position="70"/>
    </location>
</feature>
<organism evidence="2 3">
    <name type="scientific">Streptomyces coelicoflavus</name>
    <dbReference type="NCBI Taxonomy" id="285562"/>
    <lineage>
        <taxon>Bacteria</taxon>
        <taxon>Bacillati</taxon>
        <taxon>Actinomycetota</taxon>
        <taxon>Actinomycetes</taxon>
        <taxon>Kitasatosporales</taxon>
        <taxon>Streptomycetaceae</taxon>
        <taxon>Streptomyces</taxon>
    </lineage>
</organism>
<dbReference type="EMBL" id="JAAGMB010000399">
    <property type="protein sequence ID" value="NEB18326.1"/>
    <property type="molecule type" value="Genomic_DNA"/>
</dbReference>
<feature type="non-terminal residue" evidence="2">
    <location>
        <position position="70"/>
    </location>
</feature>
<evidence type="ECO:0000256" key="1">
    <source>
        <dbReference type="SAM" id="MobiDB-lite"/>
    </source>
</evidence>
<dbReference type="AlphaFoldDB" id="A0A6N9UP45"/>
<gene>
    <name evidence="2" type="ORF">G3I46_17720</name>
</gene>
<evidence type="ECO:0000313" key="2">
    <source>
        <dbReference type="EMBL" id="NEB18326.1"/>
    </source>
</evidence>
<sequence length="70" mass="7272">ESAGVPSVPGDAEARRRTADRVTEADLPSATPPPAEDETVGLGELETAGITPSVGQRTEMMLRGDDRLPA</sequence>
<feature type="compositionally biased region" description="Basic and acidic residues" evidence="1">
    <location>
        <begin position="12"/>
        <end position="24"/>
    </location>
</feature>
<dbReference type="RefSeq" id="WP_164140662.1">
    <property type="nucleotide sequence ID" value="NZ_JAAGMB010000399.1"/>
</dbReference>
<protein>
    <submittedName>
        <fullName evidence="2">Uncharacterized protein</fullName>
    </submittedName>
</protein>
<keyword evidence="3" id="KW-1185">Reference proteome</keyword>
<feature type="non-terminal residue" evidence="2">
    <location>
        <position position="1"/>
    </location>
</feature>
<name>A0A6N9UP45_9ACTN</name>
<comment type="caution">
    <text evidence="2">The sequence shown here is derived from an EMBL/GenBank/DDBJ whole genome shotgun (WGS) entry which is preliminary data.</text>
</comment>